<dbReference type="Pfam" id="PF16403">
    <property type="entry name" value="Bact_surface_Ig-like"/>
    <property type="match status" value="1"/>
</dbReference>
<dbReference type="AlphaFoldDB" id="A0A212KA79"/>
<reference evidence="3" key="1">
    <citation type="submission" date="2016-04" db="EMBL/GenBank/DDBJ databases">
        <authorList>
            <person name="Evans L.H."/>
            <person name="Alamgir A."/>
            <person name="Owens N."/>
            <person name="Weber N.D."/>
            <person name="Virtaneva K."/>
            <person name="Barbian K."/>
            <person name="Babar A."/>
            <person name="Rosenke K."/>
        </authorList>
    </citation>
    <scope>NUCLEOTIDE SEQUENCE</scope>
    <source>
        <strain evidence="3">86-2</strain>
    </source>
</reference>
<evidence type="ECO:0000313" key="3">
    <source>
        <dbReference type="EMBL" id="SBW08649.1"/>
    </source>
</evidence>
<dbReference type="InterPro" id="IPR032179">
    <property type="entry name" value="Cry22Aa_Ig-like"/>
</dbReference>
<sequence length="233" mass="25022">MKKYIYIIFIACGLFSLSSCDKDSEDTSKVTYFAEISVVGDAVIASEKGAAFNDPGAKASENGEDISSKIEVSGSVNTDKPGIYNIVYSVKNTDGIANSTSRKVVVYDKTPSVMASGVYTITATSFRNNAGTIATYGKNFTIIIYQKEPGVFVTTDFLGGWYDQRAGYGSNYAASGTFRLDADNTITLLSSSVPAWGDSLAALENASYNPSTKVLKWQAIYAGGMIFDQTFNK</sequence>
<evidence type="ECO:0000259" key="2">
    <source>
        <dbReference type="Pfam" id="PF16404"/>
    </source>
</evidence>
<gene>
    <name evidence="3" type="ORF">KL86DYS2_13424</name>
</gene>
<feature type="domain" description="Pesticidal crystal protein Cry22Aa Ig-like" evidence="1">
    <location>
        <begin position="37"/>
        <end position="106"/>
    </location>
</feature>
<dbReference type="RefSeq" id="WP_296952231.1">
    <property type="nucleotide sequence ID" value="NZ_LT599021.1"/>
</dbReference>
<accession>A0A212KA79</accession>
<name>A0A212KA79_9BACT</name>
<evidence type="ECO:0008006" key="4">
    <source>
        <dbReference type="Google" id="ProtNLM"/>
    </source>
</evidence>
<proteinExistence type="predicted"/>
<evidence type="ECO:0000259" key="1">
    <source>
        <dbReference type="Pfam" id="PF16403"/>
    </source>
</evidence>
<protein>
    <recommendedName>
        <fullName evidence="4">Pesticidal crystal protein Cry22Aa Ig-like domain-containing protein</fullName>
    </recommendedName>
</protein>
<dbReference type="PROSITE" id="PS51257">
    <property type="entry name" value="PROKAR_LIPOPROTEIN"/>
    <property type="match status" value="1"/>
</dbReference>
<dbReference type="InterPro" id="IPR032180">
    <property type="entry name" value="BT_2262-like_C"/>
</dbReference>
<dbReference type="Pfam" id="PF16404">
    <property type="entry name" value="BT_2262-like_C"/>
    <property type="match status" value="1"/>
</dbReference>
<feature type="domain" description="BT-2262-like C-terminal" evidence="2">
    <location>
        <begin position="108"/>
        <end position="232"/>
    </location>
</feature>
<dbReference type="EMBL" id="FLUL01000001">
    <property type="protein sequence ID" value="SBW08649.1"/>
    <property type="molecule type" value="Genomic_DNA"/>
</dbReference>
<organism evidence="3">
    <name type="scientific">uncultured Dysgonomonas sp</name>
    <dbReference type="NCBI Taxonomy" id="206096"/>
    <lineage>
        <taxon>Bacteria</taxon>
        <taxon>Pseudomonadati</taxon>
        <taxon>Bacteroidota</taxon>
        <taxon>Bacteroidia</taxon>
        <taxon>Bacteroidales</taxon>
        <taxon>Dysgonomonadaceae</taxon>
        <taxon>Dysgonomonas</taxon>
        <taxon>environmental samples</taxon>
    </lineage>
</organism>
<dbReference type="InterPro" id="IPR013783">
    <property type="entry name" value="Ig-like_fold"/>
</dbReference>
<dbReference type="Gene3D" id="2.60.40.10">
    <property type="entry name" value="Immunoglobulins"/>
    <property type="match status" value="1"/>
</dbReference>